<proteinExistence type="predicted"/>
<dbReference type="AlphaFoldDB" id="A0A1Y2J1S2"/>
<gene>
    <name evidence="2" type="ORF">PYCCODRAFT_595603</name>
</gene>
<protein>
    <submittedName>
        <fullName evidence="2">Uncharacterized protein</fullName>
    </submittedName>
</protein>
<evidence type="ECO:0000313" key="2">
    <source>
        <dbReference type="EMBL" id="OSD07346.1"/>
    </source>
</evidence>
<organism evidence="2 3">
    <name type="scientific">Trametes coccinea (strain BRFM310)</name>
    <name type="common">Pycnoporus coccineus</name>
    <dbReference type="NCBI Taxonomy" id="1353009"/>
    <lineage>
        <taxon>Eukaryota</taxon>
        <taxon>Fungi</taxon>
        <taxon>Dikarya</taxon>
        <taxon>Basidiomycota</taxon>
        <taxon>Agaricomycotina</taxon>
        <taxon>Agaricomycetes</taxon>
        <taxon>Polyporales</taxon>
        <taxon>Polyporaceae</taxon>
        <taxon>Trametes</taxon>
    </lineage>
</organism>
<sequence length="257" mass="28076">MYRARDDDDEEADSKSKPNQTKPNCIHTFFFPARTRIPAASLALFCHLDPVLLLFSISPSRTVVVGSAHVFLHPSSNLFPSHRPCCSNIEAFPPPPSPLVLVCYPCSAMIYDHPHPAHGATKKRRPWSRPAHQGWSGGPSEVAGTTGDGVCGMGPSTGAVGVRAYVWSYFSYIGPSRCHAVLYPFHPTNHSAILCFVKTRHVAQGHDVGKHTDHRRRAGLHARDGQDATACCSQLLPGAVEQFRLPLTAGQPSYYLD</sequence>
<feature type="region of interest" description="Disordered" evidence="1">
    <location>
        <begin position="1"/>
        <end position="20"/>
    </location>
</feature>
<feature type="region of interest" description="Disordered" evidence="1">
    <location>
        <begin position="117"/>
        <end position="140"/>
    </location>
</feature>
<dbReference type="EMBL" id="KZ084088">
    <property type="protein sequence ID" value="OSD07346.1"/>
    <property type="molecule type" value="Genomic_DNA"/>
</dbReference>
<accession>A0A1Y2J1S2</accession>
<name>A0A1Y2J1S2_TRAC3</name>
<evidence type="ECO:0000256" key="1">
    <source>
        <dbReference type="SAM" id="MobiDB-lite"/>
    </source>
</evidence>
<dbReference type="Proteomes" id="UP000193067">
    <property type="component" value="Unassembled WGS sequence"/>
</dbReference>
<keyword evidence="3" id="KW-1185">Reference proteome</keyword>
<reference evidence="2 3" key="1">
    <citation type="journal article" date="2015" name="Biotechnol. Biofuels">
        <title>Enhanced degradation of softwood versus hardwood by the white-rot fungus Pycnoporus coccineus.</title>
        <authorList>
            <person name="Couturier M."/>
            <person name="Navarro D."/>
            <person name="Chevret D."/>
            <person name="Henrissat B."/>
            <person name="Piumi F."/>
            <person name="Ruiz-Duenas F.J."/>
            <person name="Martinez A.T."/>
            <person name="Grigoriev I.V."/>
            <person name="Riley R."/>
            <person name="Lipzen A."/>
            <person name="Berrin J.G."/>
            <person name="Master E.R."/>
            <person name="Rosso M.N."/>
        </authorList>
    </citation>
    <scope>NUCLEOTIDE SEQUENCE [LARGE SCALE GENOMIC DNA]</scope>
    <source>
        <strain evidence="2 3">BRFM310</strain>
    </source>
</reference>
<evidence type="ECO:0000313" key="3">
    <source>
        <dbReference type="Proteomes" id="UP000193067"/>
    </source>
</evidence>